<keyword evidence="6" id="KW-0255">Endonuclease</keyword>
<evidence type="ECO:0000256" key="8">
    <source>
        <dbReference type="ARBA" id="ARBA00022918"/>
    </source>
</evidence>
<dbReference type="Pfam" id="PF00098">
    <property type="entry name" value="zf-CCHC"/>
    <property type="match status" value="1"/>
</dbReference>
<organism evidence="16 17">
    <name type="scientific">Paraglomus occultum</name>
    <dbReference type="NCBI Taxonomy" id="144539"/>
    <lineage>
        <taxon>Eukaryota</taxon>
        <taxon>Fungi</taxon>
        <taxon>Fungi incertae sedis</taxon>
        <taxon>Mucoromycota</taxon>
        <taxon>Glomeromycotina</taxon>
        <taxon>Glomeromycetes</taxon>
        <taxon>Paraglomerales</taxon>
        <taxon>Paraglomeraceae</taxon>
        <taxon>Paraglomus</taxon>
    </lineage>
</organism>
<dbReference type="CDD" id="cd00303">
    <property type="entry name" value="retropepsin_like"/>
    <property type="match status" value="1"/>
</dbReference>
<dbReference type="Pfam" id="PF24626">
    <property type="entry name" value="SH3_Tf2-1"/>
    <property type="match status" value="1"/>
</dbReference>
<dbReference type="InterPro" id="IPR036875">
    <property type="entry name" value="Znf_CCHC_sf"/>
</dbReference>
<dbReference type="InterPro" id="IPR021109">
    <property type="entry name" value="Peptidase_aspartic_dom_sf"/>
</dbReference>
<dbReference type="InterPro" id="IPR056924">
    <property type="entry name" value="SH3_Tf2-1"/>
</dbReference>
<evidence type="ECO:0000259" key="12">
    <source>
        <dbReference type="PROSITE" id="PS50013"/>
    </source>
</evidence>
<dbReference type="Gene3D" id="2.40.50.40">
    <property type="match status" value="1"/>
</dbReference>
<dbReference type="OrthoDB" id="2447315at2759"/>
<dbReference type="SMART" id="SM00298">
    <property type="entry name" value="CHROMO"/>
    <property type="match status" value="1"/>
</dbReference>
<evidence type="ECO:0000256" key="2">
    <source>
        <dbReference type="ARBA" id="ARBA00022670"/>
    </source>
</evidence>
<evidence type="ECO:0000256" key="10">
    <source>
        <dbReference type="PROSITE-ProRule" id="PRU00047"/>
    </source>
</evidence>
<evidence type="ECO:0000256" key="7">
    <source>
        <dbReference type="ARBA" id="ARBA00022801"/>
    </source>
</evidence>
<dbReference type="SMART" id="SM00343">
    <property type="entry name" value="ZnF_C2HC"/>
    <property type="match status" value="1"/>
</dbReference>
<gene>
    <name evidence="16" type="ORF">POCULU_LOCUS9121</name>
</gene>
<evidence type="ECO:0000256" key="1">
    <source>
        <dbReference type="ARBA" id="ARBA00004123"/>
    </source>
</evidence>
<dbReference type="InterPro" id="IPR005162">
    <property type="entry name" value="Retrotrans_gag_dom"/>
</dbReference>
<keyword evidence="10" id="KW-0862">Zinc</keyword>
<dbReference type="AlphaFoldDB" id="A0A9N9DDS6"/>
<name>A0A9N9DDS6_9GLOM</name>
<dbReference type="PROSITE" id="PS00598">
    <property type="entry name" value="CHROMO_1"/>
    <property type="match status" value="1"/>
</dbReference>
<keyword evidence="9" id="KW-0539">Nucleus</keyword>
<sequence>FEGAALHWYLNRVQAANIANQQHVFADWTAFANALRAAFQPPNHQQYLRQQLKKLRQTGSVQEYGMRFRNLLGQIEGMGDLDQVAYFIEGLKPATRMEVSYQAPTDFETAWTLAVRYDIAMYGIGKPTQRHNNNENLSSLRHHRDRRSPSPNNNNQSTPMEIDQVEKRQSLSSENRKKKQLCYNCGKPGHFANVCRSKRNTTVNRIEESRTPSPTAEIGRLEDNKEELLRFNGKINGKPAWILLDSGASKNFVSKKFAQTHRLTETPTPKLTVELADGRKTEVESKVEMHELELSKYRTSGIYGQRTIKVKATPQKTITDAECSTTFISRQQLARTSDDAELFVIYAADTETPNTQYENVESNSDPEEQAIYTEFADVFPDELPNKLPPSRTIDHAIELVPGAEPPSKSTYKLSYVEMNELKKQLTDLLSKGFIKPSTSPYGAPVLFVHKKDGTLRLCVDYRALNKVTIKNRYPLPRIEELMDRLVGSKYFSKIDLYSGYHQIRIKEEDIPKTAFRTRYGHYEFLVLPFGLTNAPATFMTLMNDIFREYLDNRTRKEHLKHVRIILQTLRKHRLYAKAKKCELFRKKVEYTGHFVSEEGITVDPRKVDVIKNWSTPTNTSELRSFLGLASYYRKFVSGFSAIFHPTHTSASAPTIAKIFFATVFENHGLPRTIISDRDSKFTSRFWQALFKHLGTKTAMSTAFHPQTDGQTERLNRTLEEMLRIYATYKQDEWDEYLSAAEFAYNNSKQASTGFTPFELDNGQHPHTPITLAKKSITNVAAANDFIEHWSNMITIAKDHLREAQERQTKYANNHRRHLVFKTGDQVLLSMKNTNNPVDRNRPTKKLTPRFMGPYTVIQVISPVAYKLNLPETTKTHPIFHVSLLKPYQHSPDEFARPTPPPPAIVESDTEREEYEVETILDKRIIRKKIQYLVKWVGYPLHDATWEPVQNLSNAPERIKEFELTRT</sequence>
<dbReference type="InterPro" id="IPR036397">
    <property type="entry name" value="RNaseH_sf"/>
</dbReference>
<evidence type="ECO:0000256" key="3">
    <source>
        <dbReference type="ARBA" id="ARBA00022679"/>
    </source>
</evidence>
<evidence type="ECO:0000313" key="17">
    <source>
        <dbReference type="Proteomes" id="UP000789572"/>
    </source>
</evidence>
<dbReference type="InterPro" id="IPR000953">
    <property type="entry name" value="Chromo/chromo_shadow_dom"/>
</dbReference>
<dbReference type="InterPro" id="IPR001878">
    <property type="entry name" value="Znf_CCHC"/>
</dbReference>
<feature type="domain" description="CCHC-type" evidence="13">
    <location>
        <begin position="182"/>
        <end position="197"/>
    </location>
</feature>
<dbReference type="Gene3D" id="3.10.10.10">
    <property type="entry name" value="HIV Type 1 Reverse Transcriptase, subunit A, domain 1"/>
    <property type="match status" value="1"/>
</dbReference>
<dbReference type="Gene3D" id="4.10.60.10">
    <property type="entry name" value="Zinc finger, CCHC-type"/>
    <property type="match status" value="1"/>
</dbReference>
<dbReference type="Gene3D" id="3.30.70.270">
    <property type="match status" value="1"/>
</dbReference>
<dbReference type="SUPFAM" id="SSF54160">
    <property type="entry name" value="Chromo domain-like"/>
    <property type="match status" value="1"/>
</dbReference>
<dbReference type="InterPro" id="IPR016197">
    <property type="entry name" value="Chromo-like_dom_sf"/>
</dbReference>
<dbReference type="GO" id="GO:0005634">
    <property type="term" value="C:nucleus"/>
    <property type="evidence" value="ECO:0007669"/>
    <property type="project" value="UniProtKB-SubCell"/>
</dbReference>
<dbReference type="PROSITE" id="PS50994">
    <property type="entry name" value="INTEGRASE"/>
    <property type="match status" value="1"/>
</dbReference>
<keyword evidence="7" id="KW-0378">Hydrolase</keyword>
<keyword evidence="5" id="KW-0540">Nuclease</keyword>
<dbReference type="EMBL" id="CAJVPJ010003118">
    <property type="protein sequence ID" value="CAG8635270.1"/>
    <property type="molecule type" value="Genomic_DNA"/>
</dbReference>
<dbReference type="Gene3D" id="3.30.420.10">
    <property type="entry name" value="Ribonuclease H-like superfamily/Ribonuclease H"/>
    <property type="match status" value="1"/>
</dbReference>
<evidence type="ECO:0000256" key="6">
    <source>
        <dbReference type="ARBA" id="ARBA00022759"/>
    </source>
</evidence>
<dbReference type="PROSITE" id="PS50878">
    <property type="entry name" value="RT_POL"/>
    <property type="match status" value="1"/>
</dbReference>
<proteinExistence type="predicted"/>
<keyword evidence="10" id="KW-0863">Zinc-finger</keyword>
<dbReference type="Pfam" id="PF00385">
    <property type="entry name" value="Chromo"/>
    <property type="match status" value="1"/>
</dbReference>
<evidence type="ECO:0000256" key="5">
    <source>
        <dbReference type="ARBA" id="ARBA00022722"/>
    </source>
</evidence>
<dbReference type="CDD" id="cd00024">
    <property type="entry name" value="CD_CSD"/>
    <property type="match status" value="1"/>
</dbReference>
<feature type="domain" description="Chromo" evidence="12">
    <location>
        <begin position="914"/>
        <end position="966"/>
    </location>
</feature>
<comment type="subcellular location">
    <subcellularLocation>
        <location evidence="1">Nucleus</location>
    </subcellularLocation>
</comment>
<accession>A0A9N9DDS6</accession>
<dbReference type="Pfam" id="PF00078">
    <property type="entry name" value="RVT_1"/>
    <property type="match status" value="1"/>
</dbReference>
<evidence type="ECO:0000256" key="11">
    <source>
        <dbReference type="SAM" id="MobiDB-lite"/>
    </source>
</evidence>
<keyword evidence="17" id="KW-1185">Reference proteome</keyword>
<dbReference type="PANTHER" id="PTHR37984:SF5">
    <property type="entry name" value="PROTEIN NYNRIN-LIKE"/>
    <property type="match status" value="1"/>
</dbReference>
<dbReference type="GO" id="GO:0015074">
    <property type="term" value="P:DNA integration"/>
    <property type="evidence" value="ECO:0007669"/>
    <property type="project" value="InterPro"/>
</dbReference>
<dbReference type="GO" id="GO:0003964">
    <property type="term" value="F:RNA-directed DNA polymerase activity"/>
    <property type="evidence" value="ECO:0007669"/>
    <property type="project" value="UniProtKB-KW"/>
</dbReference>
<evidence type="ECO:0000259" key="13">
    <source>
        <dbReference type="PROSITE" id="PS50158"/>
    </source>
</evidence>
<dbReference type="Proteomes" id="UP000789572">
    <property type="component" value="Unassembled WGS sequence"/>
</dbReference>
<dbReference type="InterPro" id="IPR050951">
    <property type="entry name" value="Retrovirus_Pol_polyprotein"/>
</dbReference>
<dbReference type="PROSITE" id="PS50158">
    <property type="entry name" value="ZF_CCHC"/>
    <property type="match status" value="1"/>
</dbReference>
<dbReference type="InterPro" id="IPR001584">
    <property type="entry name" value="Integrase_cat-core"/>
</dbReference>
<keyword evidence="3" id="KW-0808">Transferase</keyword>
<dbReference type="SUPFAM" id="SSF53098">
    <property type="entry name" value="Ribonuclease H-like"/>
    <property type="match status" value="1"/>
</dbReference>
<keyword evidence="8" id="KW-0695">RNA-directed DNA polymerase</keyword>
<dbReference type="GO" id="GO:0003676">
    <property type="term" value="F:nucleic acid binding"/>
    <property type="evidence" value="ECO:0007669"/>
    <property type="project" value="InterPro"/>
</dbReference>
<dbReference type="InterPro" id="IPR023780">
    <property type="entry name" value="Chromo_domain"/>
</dbReference>
<dbReference type="PANTHER" id="PTHR37984">
    <property type="entry name" value="PROTEIN CBG26694"/>
    <property type="match status" value="1"/>
</dbReference>
<dbReference type="Pfam" id="PF13650">
    <property type="entry name" value="Asp_protease_2"/>
    <property type="match status" value="1"/>
</dbReference>
<dbReference type="SUPFAM" id="SSF50630">
    <property type="entry name" value="Acid proteases"/>
    <property type="match status" value="1"/>
</dbReference>
<feature type="region of interest" description="Disordered" evidence="11">
    <location>
        <begin position="125"/>
        <end position="177"/>
    </location>
</feature>
<dbReference type="SUPFAM" id="SSF57756">
    <property type="entry name" value="Retrovirus zinc finger-like domains"/>
    <property type="match status" value="1"/>
</dbReference>
<feature type="non-terminal residue" evidence="16">
    <location>
        <position position="1"/>
    </location>
</feature>
<dbReference type="PROSITE" id="PS50013">
    <property type="entry name" value="CHROMO_2"/>
    <property type="match status" value="1"/>
</dbReference>
<dbReference type="GO" id="GO:0008233">
    <property type="term" value="F:peptidase activity"/>
    <property type="evidence" value="ECO:0007669"/>
    <property type="project" value="UniProtKB-KW"/>
</dbReference>
<keyword evidence="4" id="KW-0548">Nucleotidyltransferase</keyword>
<dbReference type="Gene3D" id="2.40.70.10">
    <property type="entry name" value="Acid Proteases"/>
    <property type="match status" value="1"/>
</dbReference>
<dbReference type="InterPro" id="IPR023779">
    <property type="entry name" value="Chromodomain_CS"/>
</dbReference>
<dbReference type="FunFam" id="3.10.10.10:FF:000007">
    <property type="entry name" value="Retrovirus-related Pol polyprotein from transposon 17.6-like Protein"/>
    <property type="match status" value="1"/>
</dbReference>
<dbReference type="InterPro" id="IPR043128">
    <property type="entry name" value="Rev_trsase/Diguanyl_cyclase"/>
</dbReference>
<keyword evidence="10" id="KW-0479">Metal-binding</keyword>
<dbReference type="InterPro" id="IPR043502">
    <property type="entry name" value="DNA/RNA_pol_sf"/>
</dbReference>
<dbReference type="InterPro" id="IPR000477">
    <property type="entry name" value="RT_dom"/>
</dbReference>
<dbReference type="CDD" id="cd01647">
    <property type="entry name" value="RT_LTR"/>
    <property type="match status" value="1"/>
</dbReference>
<feature type="domain" description="Reverse transcriptase" evidence="14">
    <location>
        <begin position="429"/>
        <end position="630"/>
    </location>
</feature>
<dbReference type="InterPro" id="IPR012337">
    <property type="entry name" value="RNaseH-like_sf"/>
</dbReference>
<evidence type="ECO:0000256" key="9">
    <source>
        <dbReference type="ARBA" id="ARBA00023242"/>
    </source>
</evidence>
<dbReference type="GO" id="GO:0006508">
    <property type="term" value="P:proteolysis"/>
    <property type="evidence" value="ECO:0007669"/>
    <property type="project" value="UniProtKB-KW"/>
</dbReference>
<evidence type="ECO:0000313" key="16">
    <source>
        <dbReference type="EMBL" id="CAG8635270.1"/>
    </source>
</evidence>
<feature type="non-terminal residue" evidence="16">
    <location>
        <position position="966"/>
    </location>
</feature>
<evidence type="ECO:0000256" key="4">
    <source>
        <dbReference type="ARBA" id="ARBA00022695"/>
    </source>
</evidence>
<evidence type="ECO:0000259" key="15">
    <source>
        <dbReference type="PROSITE" id="PS50994"/>
    </source>
</evidence>
<feature type="domain" description="Integrase catalytic" evidence="15">
    <location>
        <begin position="600"/>
        <end position="764"/>
    </location>
</feature>
<reference evidence="16" key="1">
    <citation type="submission" date="2021-06" db="EMBL/GenBank/DDBJ databases">
        <authorList>
            <person name="Kallberg Y."/>
            <person name="Tangrot J."/>
            <person name="Rosling A."/>
        </authorList>
    </citation>
    <scope>NUCLEOTIDE SEQUENCE</scope>
    <source>
        <strain evidence="16">IA702</strain>
    </source>
</reference>
<protein>
    <submittedName>
        <fullName evidence="16">911_t:CDS:1</fullName>
    </submittedName>
</protein>
<dbReference type="SUPFAM" id="SSF56672">
    <property type="entry name" value="DNA/RNA polymerases"/>
    <property type="match status" value="1"/>
</dbReference>
<dbReference type="GO" id="GO:0008270">
    <property type="term" value="F:zinc ion binding"/>
    <property type="evidence" value="ECO:0007669"/>
    <property type="project" value="UniProtKB-KW"/>
</dbReference>
<dbReference type="GO" id="GO:0004519">
    <property type="term" value="F:endonuclease activity"/>
    <property type="evidence" value="ECO:0007669"/>
    <property type="project" value="UniProtKB-KW"/>
</dbReference>
<evidence type="ECO:0000259" key="14">
    <source>
        <dbReference type="PROSITE" id="PS50878"/>
    </source>
</evidence>
<comment type="caution">
    <text evidence="16">The sequence shown here is derived from an EMBL/GenBank/DDBJ whole genome shotgun (WGS) entry which is preliminary data.</text>
</comment>
<keyword evidence="2" id="KW-0645">Protease</keyword>
<dbReference type="Pfam" id="PF03732">
    <property type="entry name" value="Retrotrans_gag"/>
    <property type="match status" value="1"/>
</dbReference>